<dbReference type="Proteomes" id="UP000681598">
    <property type="component" value="Segment"/>
</dbReference>
<sequence>MTVKADYAFDRPYPFGGERFTALSVYVYSESSPRVQGKLVLSENSCNIVKVTRVATNFVGDNWVSPPTVGFSGYQTRFSDPRVLRAQEVARSQVRAGVVKKIKNSNSGSLGVTIAQAGQAFRMYNGVLRRALGVVDGALVFLAELQKAKTRRQMRKVLRKGSVGAAGYTLEGLFGWVPLWDDYQSCLETLSDPWPPSSRVSVKKTWRVRRETDVSIYGPDQTVVAWDADGHETFTARVEVTNPNLWLANKVGLVNLPGVLWDIIPWSFLVNMFTNMGSVVNQMTDLAGVTLHGTSLTTRIESNLSVEVFRDMREYALPSSVGTASGSEWQKRYSRSLGEPLPLVTPYVRFPDWNLGASMILGSLLVQKTELLQRAIERNQWLKTSKYLL</sequence>
<dbReference type="KEGG" id="vg:80398490"/>
<evidence type="ECO:0000313" key="2">
    <source>
        <dbReference type="Proteomes" id="UP000681598"/>
    </source>
</evidence>
<proteinExistence type="predicted"/>
<reference evidence="1" key="1">
    <citation type="submission" date="2020-09" db="EMBL/GenBank/DDBJ databases">
        <title>Leviviricetes taxonomy.</title>
        <authorList>
            <person name="Stockdale S.R."/>
            <person name="Callanan J."/>
            <person name="Adriaenssens E.M."/>
            <person name="Kuhn J.H."/>
            <person name="Rumnieks J."/>
            <person name="Shkoporov A."/>
            <person name="Draper L.A."/>
            <person name="Ross P."/>
            <person name="Hill C."/>
        </authorList>
    </citation>
    <scope>NUCLEOTIDE SEQUENCE</scope>
</reference>
<organism evidence="1 2">
    <name type="scientific">ssRNA phage SRR5466727_4</name>
    <dbReference type="NCBI Taxonomy" id="2786433"/>
    <lineage>
        <taxon>Viruses</taxon>
        <taxon>Riboviria</taxon>
        <taxon>Orthornavirae</taxon>
        <taxon>Lenarviricota</taxon>
        <taxon>Leviviricetes</taxon>
        <taxon>Norzivirales</taxon>
        <taxon>Fiersviridae</taxon>
        <taxon>Kowinovirus</taxon>
        <taxon>Kowinovirus pelenecus</taxon>
    </lineage>
</organism>
<gene>
    <name evidence="1" type="primary">SRR5466727_4_1</name>
</gene>
<accession>A0A8S5KYM2</accession>
<dbReference type="GeneID" id="80398490"/>
<dbReference type="RefSeq" id="YP_010769463.1">
    <property type="nucleotide sequence ID" value="NC_073983.1"/>
</dbReference>
<name>A0A8S5KYM2_9VIRU</name>
<protein>
    <submittedName>
        <fullName evidence="1">Maturation protein</fullName>
    </submittedName>
</protein>
<keyword evidence="2" id="KW-1185">Reference proteome</keyword>
<evidence type="ECO:0000313" key="1">
    <source>
        <dbReference type="EMBL" id="DAD50854.1"/>
    </source>
</evidence>
<dbReference type="EMBL" id="BK013646">
    <property type="protein sequence ID" value="DAD50854.1"/>
    <property type="molecule type" value="Genomic_RNA"/>
</dbReference>